<gene>
    <name evidence="5" type="ORF">V7S43_015668</name>
</gene>
<evidence type="ECO:0000256" key="2">
    <source>
        <dbReference type="ARBA" id="ARBA00004613"/>
    </source>
</evidence>
<name>A0ABD3EYQ7_9STRA</name>
<dbReference type="AlphaFoldDB" id="A0ABD3EYQ7"/>
<protein>
    <recommendedName>
        <fullName evidence="4">Crinkler effector protein N-terminal domain-containing protein</fullName>
    </recommendedName>
</protein>
<dbReference type="EMBL" id="JBIMZQ010000047">
    <property type="protein sequence ID" value="KAL3659397.1"/>
    <property type="molecule type" value="Genomic_DNA"/>
</dbReference>
<reference evidence="5 6" key="1">
    <citation type="submission" date="2024-09" db="EMBL/GenBank/DDBJ databases">
        <title>Genome sequencing and assembly of Phytophthora oleae, isolate VK10A, causative agent of rot of olive drupes.</title>
        <authorList>
            <person name="Conti Taguali S."/>
            <person name="Riolo M."/>
            <person name="La Spada F."/>
            <person name="Cacciola S.O."/>
            <person name="Dionisio G."/>
        </authorList>
    </citation>
    <scope>NUCLEOTIDE SEQUENCE [LARGE SCALE GENOMIC DNA]</scope>
    <source>
        <strain evidence="5 6">VK10A</strain>
    </source>
</reference>
<dbReference type="GO" id="GO:0043657">
    <property type="term" value="C:host cell"/>
    <property type="evidence" value="ECO:0007669"/>
    <property type="project" value="UniProtKB-SubCell"/>
</dbReference>
<keyword evidence="3" id="KW-0964">Secreted</keyword>
<dbReference type="GO" id="GO:0005576">
    <property type="term" value="C:extracellular region"/>
    <property type="evidence" value="ECO:0007669"/>
    <property type="project" value="UniProtKB-SubCell"/>
</dbReference>
<dbReference type="Pfam" id="PF20147">
    <property type="entry name" value="Crinkler"/>
    <property type="match status" value="1"/>
</dbReference>
<accession>A0ABD3EYQ7</accession>
<keyword evidence="6" id="KW-1185">Reference proteome</keyword>
<proteinExistence type="predicted"/>
<evidence type="ECO:0000259" key="4">
    <source>
        <dbReference type="Pfam" id="PF20147"/>
    </source>
</evidence>
<dbReference type="InterPro" id="IPR045379">
    <property type="entry name" value="Crinkler_N"/>
</dbReference>
<dbReference type="Proteomes" id="UP001632037">
    <property type="component" value="Unassembled WGS sequence"/>
</dbReference>
<feature type="domain" description="Crinkler effector protein N-terminal" evidence="4">
    <location>
        <begin position="4"/>
        <end position="106"/>
    </location>
</feature>
<organism evidence="5 6">
    <name type="scientific">Phytophthora oleae</name>
    <dbReference type="NCBI Taxonomy" id="2107226"/>
    <lineage>
        <taxon>Eukaryota</taxon>
        <taxon>Sar</taxon>
        <taxon>Stramenopiles</taxon>
        <taxon>Oomycota</taxon>
        <taxon>Peronosporomycetes</taxon>
        <taxon>Peronosporales</taxon>
        <taxon>Peronosporaceae</taxon>
        <taxon>Phytophthora</taxon>
    </lineage>
</organism>
<sequence length="137" mass="15111">MIAKLFCAIVGVADSSFSVKIDEKKSVDELKNTIKEKKKNDLKDVDANNLQLFLARNGNTWLSSCAEGVKKLKKGENTALIEELTKEDQELQGESGLLNVLTGMEPPTTDQVLSEGENRRARQRGCTEGCLCGYLFV</sequence>
<evidence type="ECO:0000256" key="1">
    <source>
        <dbReference type="ARBA" id="ARBA00004340"/>
    </source>
</evidence>
<comment type="caution">
    <text evidence="5">The sequence shown here is derived from an EMBL/GenBank/DDBJ whole genome shotgun (WGS) entry which is preliminary data.</text>
</comment>
<evidence type="ECO:0000313" key="5">
    <source>
        <dbReference type="EMBL" id="KAL3659397.1"/>
    </source>
</evidence>
<evidence type="ECO:0000313" key="6">
    <source>
        <dbReference type="Proteomes" id="UP001632037"/>
    </source>
</evidence>
<comment type="subcellular location">
    <subcellularLocation>
        <location evidence="1">Host cell</location>
    </subcellularLocation>
    <subcellularLocation>
        <location evidence="2">Secreted</location>
    </subcellularLocation>
</comment>
<evidence type="ECO:0000256" key="3">
    <source>
        <dbReference type="ARBA" id="ARBA00022525"/>
    </source>
</evidence>